<organism evidence="1">
    <name type="scientific">viral metagenome</name>
    <dbReference type="NCBI Taxonomy" id="1070528"/>
    <lineage>
        <taxon>unclassified sequences</taxon>
        <taxon>metagenomes</taxon>
        <taxon>organismal metagenomes</taxon>
    </lineage>
</organism>
<name>A0A6C0LDW4_9ZZZZ</name>
<reference evidence="1" key="1">
    <citation type="journal article" date="2020" name="Nature">
        <title>Giant virus diversity and host interactions through global metagenomics.</title>
        <authorList>
            <person name="Schulz F."/>
            <person name="Roux S."/>
            <person name="Paez-Espino D."/>
            <person name="Jungbluth S."/>
            <person name="Walsh D.A."/>
            <person name="Denef V.J."/>
            <person name="McMahon K.D."/>
            <person name="Konstantinidis K.T."/>
            <person name="Eloe-Fadrosh E.A."/>
            <person name="Kyrpides N.C."/>
            <person name="Woyke T."/>
        </authorList>
    </citation>
    <scope>NUCLEOTIDE SEQUENCE</scope>
    <source>
        <strain evidence="1">GVMAG-M-3300027804-47</strain>
    </source>
</reference>
<protein>
    <recommendedName>
        <fullName evidence="2">DUF4116 domain-containing protein</fullName>
    </recommendedName>
</protein>
<dbReference type="EMBL" id="MN740481">
    <property type="protein sequence ID" value="QHU29139.1"/>
    <property type="molecule type" value="Genomic_DNA"/>
</dbReference>
<proteinExistence type="predicted"/>
<evidence type="ECO:0008006" key="2">
    <source>
        <dbReference type="Google" id="ProtNLM"/>
    </source>
</evidence>
<accession>A0A6C0LDW4</accession>
<evidence type="ECO:0000313" key="1">
    <source>
        <dbReference type="EMBL" id="QHU29139.1"/>
    </source>
</evidence>
<dbReference type="AlphaFoldDB" id="A0A6C0LDW4"/>
<sequence length="132" mass="15361">MNSTKINWAYLSENSRAIPLLKKYADLIRWDYLPDNTNRKAIPLLKKQINEDPDSIDWEKLSRNPLAIELLDKNKDRIVWSALSSNPGAIELLKERIEYEGKLKKKDYTILSNKIDWGILAANPCIFMIDDK</sequence>